<name>A0A3P7QS29_DIBLA</name>
<dbReference type="GO" id="GO:0034038">
    <property type="term" value="F:deoxyhypusine synthase activity"/>
    <property type="evidence" value="ECO:0007669"/>
    <property type="project" value="UniProtKB-EC"/>
</dbReference>
<evidence type="ECO:0000313" key="10">
    <source>
        <dbReference type="Proteomes" id="UP000281553"/>
    </source>
</evidence>
<dbReference type="EMBL" id="UYRU01082365">
    <property type="protein sequence ID" value="VDN32579.1"/>
    <property type="molecule type" value="Genomic_DNA"/>
</dbReference>
<evidence type="ECO:0000256" key="5">
    <source>
        <dbReference type="ARBA" id="ARBA00020607"/>
    </source>
</evidence>
<dbReference type="FunFam" id="3.40.910.10:FF:000010">
    <property type="entry name" value="Deoxyhypusine synthase"/>
    <property type="match status" value="1"/>
</dbReference>
<dbReference type="AlphaFoldDB" id="A0A3P7QS29"/>
<dbReference type="InterPro" id="IPR029035">
    <property type="entry name" value="DHS-like_NAD/FAD-binding_dom"/>
</dbReference>
<evidence type="ECO:0000256" key="3">
    <source>
        <dbReference type="ARBA" id="ARBA00009892"/>
    </source>
</evidence>
<keyword evidence="7" id="KW-0386">Hypusine biosynthesis</keyword>
<proteinExistence type="inferred from homology"/>
<protein>
    <recommendedName>
        <fullName evidence="5">Deoxyhypusine synthase</fullName>
        <ecNumber evidence="4">2.5.1.46</ecNumber>
    </recommendedName>
</protein>
<dbReference type="EC" id="2.5.1.46" evidence="4"/>
<evidence type="ECO:0000256" key="7">
    <source>
        <dbReference type="ARBA" id="ARBA00023256"/>
    </source>
</evidence>
<keyword evidence="10" id="KW-1185">Reference proteome</keyword>
<evidence type="ECO:0000256" key="1">
    <source>
        <dbReference type="ARBA" id="ARBA00000952"/>
    </source>
</evidence>
<dbReference type="GO" id="GO:0005737">
    <property type="term" value="C:cytoplasm"/>
    <property type="evidence" value="ECO:0007669"/>
    <property type="project" value="TreeGrafter"/>
</dbReference>
<accession>A0A3P7QS29</accession>
<evidence type="ECO:0000256" key="8">
    <source>
        <dbReference type="ARBA" id="ARBA00056884"/>
    </source>
</evidence>
<dbReference type="Proteomes" id="UP000281553">
    <property type="component" value="Unassembled WGS sequence"/>
</dbReference>
<evidence type="ECO:0000256" key="6">
    <source>
        <dbReference type="ARBA" id="ARBA00023027"/>
    </source>
</evidence>
<dbReference type="Gene3D" id="3.40.910.10">
    <property type="entry name" value="Deoxyhypusine synthase"/>
    <property type="match status" value="1"/>
</dbReference>
<reference evidence="9 10" key="1">
    <citation type="submission" date="2018-11" db="EMBL/GenBank/DDBJ databases">
        <authorList>
            <consortium name="Pathogen Informatics"/>
        </authorList>
    </citation>
    <scope>NUCLEOTIDE SEQUENCE [LARGE SCALE GENOMIC DNA]</scope>
</reference>
<dbReference type="OrthoDB" id="294378at2759"/>
<comment type="catalytic activity">
    <reaction evidence="1">
        <text>[eIF5A protein]-L-lysine + spermidine = [eIF5A protein]-deoxyhypusine + propane-1,3-diamine</text>
        <dbReference type="Rhea" id="RHEA:33299"/>
        <dbReference type="Rhea" id="RHEA-COMP:10143"/>
        <dbReference type="Rhea" id="RHEA-COMP:10144"/>
        <dbReference type="ChEBI" id="CHEBI:29969"/>
        <dbReference type="ChEBI" id="CHEBI:57484"/>
        <dbReference type="ChEBI" id="CHEBI:57834"/>
        <dbReference type="ChEBI" id="CHEBI:82657"/>
        <dbReference type="EC" id="2.5.1.46"/>
    </reaction>
</comment>
<keyword evidence="6" id="KW-0520">NAD</keyword>
<comment type="function">
    <text evidence="8">Catalyzes the NAD-dependent oxidative cleavage of spermidine and the subsequent transfer of the butylamine moiety of spermidine to the epsilon-amino group of a critical lysine residue of the eIF-5A precursor protein to form the intermediate deoxyhypusine residue. This is the first step of the post-translational modification of that lysine into an unusual amino acid residue named hypusine. Hypusination is unique to mature eIF-5A factor and is essential for its function.</text>
</comment>
<gene>
    <name evidence="9" type="ORF">DILT_LOCUS16010</name>
</gene>
<dbReference type="PANTHER" id="PTHR11703:SF0">
    <property type="entry name" value="DEOXYHYPUSINE SYNTHASE"/>
    <property type="match status" value="1"/>
</dbReference>
<dbReference type="InterPro" id="IPR036982">
    <property type="entry name" value="Deoxyhypusine_synthase_sf"/>
</dbReference>
<dbReference type="PANTHER" id="PTHR11703">
    <property type="entry name" value="DEOXYHYPUSINE SYNTHASE"/>
    <property type="match status" value="1"/>
</dbReference>
<evidence type="ECO:0000256" key="2">
    <source>
        <dbReference type="ARBA" id="ARBA00005041"/>
    </source>
</evidence>
<evidence type="ECO:0000256" key="4">
    <source>
        <dbReference type="ARBA" id="ARBA00012683"/>
    </source>
</evidence>
<evidence type="ECO:0000313" key="9">
    <source>
        <dbReference type="EMBL" id="VDN32579.1"/>
    </source>
</evidence>
<sequence length="248" mass="28071">MSFYSLKRPIYPLFVFQIDRKCQFPADRSEEANETLEELNLGHSRRTGCTIFLAYTSNMITSGVREILKFLVQHKMVDVLITSAGGIEEDFVKCMAPFYIGDFSKWTGATLRSLGINRTGNLLVPNTNYVSFEDWLIPIFDQLLKEQNEQKINWTPSKIIDRLGKEINNEDSVYYWCHKVIFYAYSNVSSYLLKENGRGPAGVRGIGCGYDAYFVLDSAPTALVVGNCVHPFPSTFSPIPVAGLFTRN</sequence>
<comment type="similarity">
    <text evidence="3">Belongs to the deoxyhypusine synthase family.</text>
</comment>
<organism evidence="9 10">
    <name type="scientific">Dibothriocephalus latus</name>
    <name type="common">Fish tapeworm</name>
    <name type="synonym">Diphyllobothrium latum</name>
    <dbReference type="NCBI Taxonomy" id="60516"/>
    <lineage>
        <taxon>Eukaryota</taxon>
        <taxon>Metazoa</taxon>
        <taxon>Spiralia</taxon>
        <taxon>Lophotrochozoa</taxon>
        <taxon>Platyhelminthes</taxon>
        <taxon>Cestoda</taxon>
        <taxon>Eucestoda</taxon>
        <taxon>Diphyllobothriidea</taxon>
        <taxon>Diphyllobothriidae</taxon>
        <taxon>Dibothriocephalus</taxon>
    </lineage>
</organism>
<comment type="pathway">
    <text evidence="2">Protein modification; eIF5A hypusination.</text>
</comment>
<dbReference type="InterPro" id="IPR002773">
    <property type="entry name" value="Deoxyhypusine_synthase"/>
</dbReference>
<dbReference type="SUPFAM" id="SSF52467">
    <property type="entry name" value="DHS-like NAD/FAD-binding domain"/>
    <property type="match status" value="1"/>
</dbReference>
<dbReference type="Pfam" id="PF01916">
    <property type="entry name" value="DS"/>
    <property type="match status" value="1"/>
</dbReference>